<sequence length="387" mass="43339">MVDRCRPGCRFRCTLHCASHTAGAPIKGNDMEMMMQDTGSLFAGQDLLDAWQRLRERQPRLRIRDAAARLNVSEAELLFASQGERVVRLQPNWRLMFETLPAMGEVMALTRNEHCVHERHGCYDNISFSRNGQIGLVVNGAIDLRLFMQGWSSLFAVSEPLTEGKWRRSLQVFDRQGKAIHKIFLTDASDVFVWARLCEQLKDEGLPALTIEPEPEGAVEYMDAQIDQAALQADWAALKDTHHFFAMLGRHHVTRTQALRLAGRRWAEPLATSALVDTLQGCAGSGLEIMVFVGNRGCIQIHTGAIERVVRTGDWFNVLDPAFNLHLRDGAIAGLWRVRKPTADGIVTSLEAYDQDGELIVQLFGARKPGMAELIDWRTLVESHAAA</sequence>
<name>A0A1H2DW13_9GAMM</name>
<dbReference type="Pfam" id="PF05171">
    <property type="entry name" value="HemS"/>
    <property type="match status" value="2"/>
</dbReference>
<dbReference type="InterPro" id="IPR007845">
    <property type="entry name" value="HemS/ChuX_dom"/>
</dbReference>
<evidence type="ECO:0000313" key="2">
    <source>
        <dbReference type="EMBL" id="SDT87033.1"/>
    </source>
</evidence>
<dbReference type="Gene3D" id="3.40.1570.10">
    <property type="entry name" value="HemS/ChuS/ChuX like domains"/>
    <property type="match status" value="2"/>
</dbReference>
<dbReference type="AlphaFoldDB" id="A0A1H2DW13"/>
<gene>
    <name evidence="2" type="ORF">SAMN05216210_0012</name>
</gene>
<dbReference type="InterPro" id="IPR053733">
    <property type="entry name" value="Heme_Transport_Util_sf"/>
</dbReference>
<dbReference type="EMBL" id="LT629787">
    <property type="protein sequence ID" value="SDT87033.1"/>
    <property type="molecule type" value="Genomic_DNA"/>
</dbReference>
<dbReference type="Proteomes" id="UP000243924">
    <property type="component" value="Chromosome I"/>
</dbReference>
<evidence type="ECO:0000313" key="3">
    <source>
        <dbReference type="Proteomes" id="UP000243924"/>
    </source>
</evidence>
<dbReference type="CDD" id="cd16830">
    <property type="entry name" value="HemS-like_N"/>
    <property type="match status" value="1"/>
</dbReference>
<dbReference type="GO" id="GO:0006826">
    <property type="term" value="P:iron ion transport"/>
    <property type="evidence" value="ECO:0007669"/>
    <property type="project" value="InterPro"/>
</dbReference>
<organism evidence="2 3">
    <name type="scientific">Halopseudomonas salegens</name>
    <dbReference type="NCBI Taxonomy" id="1434072"/>
    <lineage>
        <taxon>Bacteria</taxon>
        <taxon>Pseudomonadati</taxon>
        <taxon>Pseudomonadota</taxon>
        <taxon>Gammaproteobacteria</taxon>
        <taxon>Pseudomonadales</taxon>
        <taxon>Pseudomonadaceae</taxon>
        <taxon>Halopseudomonas</taxon>
    </lineage>
</organism>
<dbReference type="CDD" id="cd16831">
    <property type="entry name" value="HemS-like_C"/>
    <property type="match status" value="1"/>
</dbReference>
<reference evidence="3" key="1">
    <citation type="submission" date="2016-10" db="EMBL/GenBank/DDBJ databases">
        <authorList>
            <person name="Varghese N."/>
            <person name="Submissions S."/>
        </authorList>
    </citation>
    <scope>NUCLEOTIDE SEQUENCE [LARGE SCALE GENOMIC DNA]</scope>
    <source>
        <strain evidence="3">CECT 8338</strain>
    </source>
</reference>
<keyword evidence="3" id="KW-1185">Reference proteome</keyword>
<protein>
    <submittedName>
        <fullName evidence="2">Putative hemin transport protein</fullName>
    </submittedName>
</protein>
<evidence type="ECO:0000259" key="1">
    <source>
        <dbReference type="Pfam" id="PF05171"/>
    </source>
</evidence>
<feature type="domain" description="Haemin-degrading HemS/ChuX" evidence="1">
    <location>
        <begin position="253"/>
        <end position="383"/>
    </location>
</feature>
<accession>A0A1H2DW13</accession>
<proteinExistence type="predicted"/>
<dbReference type="STRING" id="1434072.SAMN05216210_0012"/>
<feature type="domain" description="Haemin-degrading HemS/ChuX" evidence="1">
    <location>
        <begin position="71"/>
        <end position="201"/>
    </location>
</feature>
<dbReference type="SUPFAM" id="SSF144064">
    <property type="entry name" value="Heme iron utilization protein-like"/>
    <property type="match status" value="1"/>
</dbReference>